<evidence type="ECO:0000313" key="2">
    <source>
        <dbReference type="EMBL" id="KAK3105980.1"/>
    </source>
</evidence>
<dbReference type="Pfam" id="PF05600">
    <property type="entry name" value="CDK5RAP3"/>
    <property type="match status" value="1"/>
</dbReference>
<reference evidence="2" key="1">
    <citation type="submission" date="2019-08" db="EMBL/GenBank/DDBJ databases">
        <title>The improved chromosome-level genome for the pearl oyster Pinctada fucata martensii using PacBio sequencing and Hi-C.</title>
        <authorList>
            <person name="Zheng Z."/>
        </authorList>
    </citation>
    <scope>NUCLEOTIDE SEQUENCE</scope>
    <source>
        <strain evidence="2">ZZ-2019</strain>
        <tissue evidence="2">Adductor muscle</tissue>
    </source>
</reference>
<dbReference type="PANTHER" id="PTHR14894">
    <property type="entry name" value="CDK5 REGULATORY SUBUNIT-ASSOCIATED PROTEIN 3"/>
    <property type="match status" value="1"/>
</dbReference>
<dbReference type="InterPro" id="IPR008491">
    <property type="entry name" value="CDK5RAP3"/>
</dbReference>
<proteinExistence type="inferred from homology"/>
<feature type="non-terminal residue" evidence="2">
    <location>
        <position position="1"/>
    </location>
</feature>
<gene>
    <name evidence="2" type="ORF">FSP39_010044</name>
</gene>
<dbReference type="PANTHER" id="PTHR14894:SF0">
    <property type="entry name" value="CDK5 REGULATORY SUBUNIT-ASSOCIATED PROTEIN 3"/>
    <property type="match status" value="1"/>
</dbReference>
<evidence type="ECO:0000313" key="3">
    <source>
        <dbReference type="Proteomes" id="UP001186944"/>
    </source>
</evidence>
<dbReference type="AlphaFoldDB" id="A0AA89C8W0"/>
<keyword evidence="3" id="KW-1185">Reference proteome</keyword>
<evidence type="ECO:0000256" key="1">
    <source>
        <dbReference type="ARBA" id="ARBA00007478"/>
    </source>
</evidence>
<protein>
    <recommendedName>
        <fullName evidence="4">CDK5 regulatory subunit-associated protein 3</fullName>
    </recommendedName>
</protein>
<accession>A0AA89C8W0</accession>
<name>A0AA89C8W0_PINIB</name>
<comment type="caution">
    <text evidence="2">The sequence shown here is derived from an EMBL/GenBank/DDBJ whole genome shotgun (WGS) entry which is preliminary data.</text>
</comment>
<organism evidence="2 3">
    <name type="scientific">Pinctada imbricata</name>
    <name type="common">Atlantic pearl-oyster</name>
    <name type="synonym">Pinctada martensii</name>
    <dbReference type="NCBI Taxonomy" id="66713"/>
    <lineage>
        <taxon>Eukaryota</taxon>
        <taxon>Metazoa</taxon>
        <taxon>Spiralia</taxon>
        <taxon>Lophotrochozoa</taxon>
        <taxon>Mollusca</taxon>
        <taxon>Bivalvia</taxon>
        <taxon>Autobranchia</taxon>
        <taxon>Pteriomorphia</taxon>
        <taxon>Pterioida</taxon>
        <taxon>Pterioidea</taxon>
        <taxon>Pteriidae</taxon>
        <taxon>Pinctada</taxon>
    </lineage>
</organism>
<dbReference type="Proteomes" id="UP001186944">
    <property type="component" value="Unassembled WGS sequence"/>
</dbReference>
<evidence type="ECO:0008006" key="4">
    <source>
        <dbReference type="Google" id="ProtNLM"/>
    </source>
</evidence>
<sequence length="497" mass="56837">VDWLINRRHCNQEWPSVGVVIRDKINTAIEDMPPVQEITKLLEGTYINYFHCKKIVELLKDTDSGKKNMFGQYSSQKMKDWVEVIKLYEKDGTYLAETAQMMARNVNYEVPALKKQIAKCQQTQKDCERKETDYATQSTELRKKYDASCKQMGIEGKKIKSELLALVTDLPKEFTRIAESAKCLQPGITYYNDFVKFMFGSEESESLSMMTYLLQNGNTTTYQWRTGDKPEVVEEAKIFIDITDEQDATENPDDIDWGDPGAFTESGVDFGDEIDFNMADITIETGGMEGEVTQEGSHDSDSNGVDWNEVVIVDKPSSEEGVAKGEDALSILDNPRTRTLFIDDIMELEAFLRQRLTELEADLQGDVISSSQFQSAPSSVQIDSEAVRGMLTNVKDVLDQLTSVKMQHLMLIRNSPRYVDRLKESLKQTLTLADKMIFLEKEMVVKHKKAVEEQGELEPKLDVIIKRTKEMQQQMEEEISKKYKERRVNIMGDINMI</sequence>
<dbReference type="EMBL" id="VSWD01000003">
    <property type="protein sequence ID" value="KAK3105980.1"/>
    <property type="molecule type" value="Genomic_DNA"/>
</dbReference>
<dbReference type="GO" id="GO:0012505">
    <property type="term" value="C:endomembrane system"/>
    <property type="evidence" value="ECO:0007669"/>
    <property type="project" value="TreeGrafter"/>
</dbReference>
<dbReference type="GO" id="GO:0007346">
    <property type="term" value="P:regulation of mitotic cell cycle"/>
    <property type="evidence" value="ECO:0007669"/>
    <property type="project" value="TreeGrafter"/>
</dbReference>
<comment type="similarity">
    <text evidence="1">Belongs to the CDK5RAP3 family.</text>
</comment>